<dbReference type="AlphaFoldDB" id="A0AA36ANU9"/>
<dbReference type="InterPro" id="IPR003598">
    <property type="entry name" value="Ig_sub2"/>
</dbReference>
<evidence type="ECO:0000256" key="4">
    <source>
        <dbReference type="ARBA" id="ARBA00023319"/>
    </source>
</evidence>
<dbReference type="CDD" id="cd00104">
    <property type="entry name" value="KAZAL_FS"/>
    <property type="match status" value="1"/>
</dbReference>
<dbReference type="SUPFAM" id="SSF75011">
    <property type="entry name" value="3-carboxy-cis,cis-mucoante lactonizing enzyme"/>
    <property type="match status" value="1"/>
</dbReference>
<feature type="compositionally biased region" description="Basic and acidic residues" evidence="5">
    <location>
        <begin position="352"/>
        <end position="363"/>
    </location>
</feature>
<dbReference type="Gene3D" id="1.10.238.10">
    <property type="entry name" value="EF-hand"/>
    <property type="match status" value="1"/>
</dbReference>
<dbReference type="GO" id="GO:0005509">
    <property type="term" value="F:calcium ion binding"/>
    <property type="evidence" value="ECO:0007669"/>
    <property type="project" value="InterPro"/>
</dbReference>
<dbReference type="InterPro" id="IPR011992">
    <property type="entry name" value="EF-hand-dom_pair"/>
</dbReference>
<feature type="region of interest" description="Disordered" evidence="5">
    <location>
        <begin position="345"/>
        <end position="388"/>
    </location>
</feature>
<dbReference type="InterPro" id="IPR036058">
    <property type="entry name" value="Kazal_dom_sf"/>
</dbReference>
<feature type="domain" description="Ig-like" evidence="8">
    <location>
        <begin position="607"/>
        <end position="692"/>
    </location>
</feature>
<dbReference type="InterPro" id="IPR002350">
    <property type="entry name" value="Kazal_dom"/>
</dbReference>
<dbReference type="FunFam" id="2.60.40.10:FF:000032">
    <property type="entry name" value="palladin isoform X1"/>
    <property type="match status" value="1"/>
</dbReference>
<dbReference type="PROSITE" id="PS00018">
    <property type="entry name" value="EF_HAND_1"/>
    <property type="match status" value="1"/>
</dbReference>
<dbReference type="InterPro" id="IPR013783">
    <property type="entry name" value="Ig-like_fold"/>
</dbReference>
<gene>
    <name evidence="10" type="ORF">OCTVUL_1B017972</name>
</gene>
<protein>
    <submittedName>
        <fullName evidence="10">Follistatin-related protein 5-like</fullName>
    </submittedName>
</protein>
<feature type="region of interest" description="Disordered" evidence="5">
    <location>
        <begin position="115"/>
        <end position="169"/>
    </location>
</feature>
<keyword evidence="1 6" id="KW-0732">Signal</keyword>
<feature type="domain" description="Kazal-like" evidence="9">
    <location>
        <begin position="282"/>
        <end position="342"/>
    </location>
</feature>
<dbReference type="SUPFAM" id="SSF47473">
    <property type="entry name" value="EF-hand"/>
    <property type="match status" value="1"/>
</dbReference>
<dbReference type="Gene3D" id="3.30.60.30">
    <property type="match status" value="1"/>
</dbReference>
<evidence type="ECO:0000313" key="10">
    <source>
        <dbReference type="EMBL" id="CAI9718949.1"/>
    </source>
</evidence>
<evidence type="ECO:0000256" key="1">
    <source>
        <dbReference type="ARBA" id="ARBA00022729"/>
    </source>
</evidence>
<dbReference type="Proteomes" id="UP001162480">
    <property type="component" value="Chromosome 3"/>
</dbReference>
<keyword evidence="4" id="KW-0393">Immunoglobulin domain</keyword>
<sequence>MSGKTISLCFLSLWFLVGLVHCWPHVKAKVHHGKYKEHTSEVNAHHRKIHPSHRWMNLETADFLPEKGQDENWKKQDSLSDNFYNWEDNGIWESQSDVLSKGKLKKLHNLHKFKTTAKSGTQPESSTTTGIKTTTTSFSEPSKKDNFLKYEESDNLKQSTDGHKKRLSYSEEEPMGINNGFFEDTIENTGQIFVGDVKKTTGSGKKVEIEYKTKVTASVEPQRAVPKPANLVHPGFTTKKDTVTIKTLKKLPNTKRVTPAVPAAQLAKKHHAQNCEDDLDCRSGRVCKSSTCVCADEDYCWGLSKPVCGSDGTLYPSHCELHRVACVIEKHIKVDPKGTCLHGIQSKPLKSNSEKKPANDQSKDTIPTTTGPAKQQQPSGHSGHSESMKHEDIIIKASDNELKSNTDHDDPCNKLEYLRFKEKLLHFHCERFQESDCNQDTKEFKQYLATLMFSYYDDSLDNFLQESELLHIEEKEQFKNLSAKCSLLNMLPFEDTDHDNKISFKEFISAFNVPGLLLDEKLRIIPTLATVDNGLEIKCGIKGSSEIVWRRNNIDLHKIHNPEIMVFDDGSLYISSIGIHHIGNYSCHDKEDASIKQTHVLKVHMPPKVMVSPSTQLHKSHSDVVLKCHAEGIPRPELSWEINEMPLPNNAKHYIRQHENGTLVIHNANYLTDTGAYKCTAQNQAGKAQGVSTVFIQNPNSSQSLVTTSSYHQSFLVFHEEGYIVYEPNDCVIRRDVGKDYGNFKFIPENLDAPPSLCEENKPCSWGSAVNIKNKYIYISQPRQSRVVVVEITHRWNPVQVIYTDKDPVSMFYIESLDQVWVLCWNNEVDTGSKTIVVIREASQDKQHHAVHTQPIGNRFDLVNKLFLPPSNTLHPTFLFGYVIHSGQRGLFKLDIEEMKYIKNIDLNQYNCEPENLAFIPLGGQIVIQCHSSKDGHQPPLQLILDYITDNVIANTSVSGIPYVSPDSQYLVNVNKDTGLITVSRISEEGEFGYSFTVSTGNSINDIAFFPSSRNNGYDIFMTSGSLSNIIYVNLDSGAMNILEGIGRTNEEKSWPWLENKWSIIGGNVFSEYLLTSMKYSVIILNGHMRQVQCEFRDLKKSDVAIFAEPYEG</sequence>
<dbReference type="PROSITE" id="PS50222">
    <property type="entry name" value="EF_HAND_2"/>
    <property type="match status" value="1"/>
</dbReference>
<dbReference type="Pfam" id="PF07648">
    <property type="entry name" value="Kazal_2"/>
    <property type="match status" value="1"/>
</dbReference>
<dbReference type="InterPro" id="IPR050653">
    <property type="entry name" value="Prot_Inhib_GrowthFact_Antg"/>
</dbReference>
<name>A0AA36ANU9_OCTVU</name>
<keyword evidence="3" id="KW-1015">Disulfide bond</keyword>
<dbReference type="Gene3D" id="2.130.10.10">
    <property type="entry name" value="YVTN repeat-like/Quinoprotein amine dehydrogenase"/>
    <property type="match status" value="1"/>
</dbReference>
<dbReference type="GO" id="GO:0005615">
    <property type="term" value="C:extracellular space"/>
    <property type="evidence" value="ECO:0007669"/>
    <property type="project" value="TreeGrafter"/>
</dbReference>
<evidence type="ECO:0000259" key="7">
    <source>
        <dbReference type="PROSITE" id="PS50222"/>
    </source>
</evidence>
<evidence type="ECO:0000256" key="3">
    <source>
        <dbReference type="ARBA" id="ARBA00023157"/>
    </source>
</evidence>
<dbReference type="Pfam" id="PF13927">
    <property type="entry name" value="Ig_3"/>
    <property type="match status" value="1"/>
</dbReference>
<evidence type="ECO:0000256" key="6">
    <source>
        <dbReference type="SAM" id="SignalP"/>
    </source>
</evidence>
<feature type="domain" description="EF-hand" evidence="7">
    <location>
        <begin position="495"/>
        <end position="517"/>
    </location>
</feature>
<dbReference type="InterPro" id="IPR036179">
    <property type="entry name" value="Ig-like_dom_sf"/>
</dbReference>
<evidence type="ECO:0000259" key="9">
    <source>
        <dbReference type="PROSITE" id="PS51465"/>
    </source>
</evidence>
<dbReference type="GO" id="GO:0030510">
    <property type="term" value="P:regulation of BMP signaling pathway"/>
    <property type="evidence" value="ECO:0007669"/>
    <property type="project" value="TreeGrafter"/>
</dbReference>
<organism evidence="10 11">
    <name type="scientific">Octopus vulgaris</name>
    <name type="common">Common octopus</name>
    <dbReference type="NCBI Taxonomy" id="6645"/>
    <lineage>
        <taxon>Eukaryota</taxon>
        <taxon>Metazoa</taxon>
        <taxon>Spiralia</taxon>
        <taxon>Lophotrochozoa</taxon>
        <taxon>Mollusca</taxon>
        <taxon>Cephalopoda</taxon>
        <taxon>Coleoidea</taxon>
        <taxon>Octopodiformes</taxon>
        <taxon>Octopoda</taxon>
        <taxon>Incirrata</taxon>
        <taxon>Octopodidae</taxon>
        <taxon>Octopus</taxon>
    </lineage>
</organism>
<dbReference type="SMART" id="SM00280">
    <property type="entry name" value="KAZAL"/>
    <property type="match status" value="1"/>
</dbReference>
<dbReference type="PANTHER" id="PTHR10913">
    <property type="entry name" value="FOLLISTATIN-RELATED"/>
    <property type="match status" value="1"/>
</dbReference>
<feature type="signal peptide" evidence="6">
    <location>
        <begin position="1"/>
        <end position="22"/>
    </location>
</feature>
<evidence type="ECO:0000313" key="11">
    <source>
        <dbReference type="Proteomes" id="UP001162480"/>
    </source>
</evidence>
<dbReference type="PROSITE" id="PS50835">
    <property type="entry name" value="IG_LIKE"/>
    <property type="match status" value="1"/>
</dbReference>
<dbReference type="InterPro" id="IPR002048">
    <property type="entry name" value="EF_hand_dom"/>
</dbReference>
<feature type="compositionally biased region" description="Polar residues" evidence="5">
    <location>
        <begin position="364"/>
        <end position="382"/>
    </location>
</feature>
<dbReference type="InterPro" id="IPR003599">
    <property type="entry name" value="Ig_sub"/>
</dbReference>
<dbReference type="InterPro" id="IPR018247">
    <property type="entry name" value="EF_Hand_1_Ca_BS"/>
</dbReference>
<feature type="compositionally biased region" description="Basic and acidic residues" evidence="5">
    <location>
        <begin position="141"/>
        <end position="155"/>
    </location>
</feature>
<dbReference type="SMART" id="SM00408">
    <property type="entry name" value="IGc2"/>
    <property type="match status" value="2"/>
</dbReference>
<dbReference type="InterPro" id="IPR015943">
    <property type="entry name" value="WD40/YVTN_repeat-like_dom_sf"/>
</dbReference>
<evidence type="ECO:0000256" key="2">
    <source>
        <dbReference type="ARBA" id="ARBA00022837"/>
    </source>
</evidence>
<proteinExistence type="predicted"/>
<feature type="compositionally biased region" description="Low complexity" evidence="5">
    <location>
        <begin position="125"/>
        <end position="139"/>
    </location>
</feature>
<dbReference type="InterPro" id="IPR007110">
    <property type="entry name" value="Ig-like_dom"/>
</dbReference>
<feature type="chain" id="PRO_5041432200" evidence="6">
    <location>
        <begin position="23"/>
        <end position="1113"/>
    </location>
</feature>
<dbReference type="EMBL" id="OX597816">
    <property type="protein sequence ID" value="CAI9718949.1"/>
    <property type="molecule type" value="Genomic_DNA"/>
</dbReference>
<reference evidence="10" key="1">
    <citation type="submission" date="2023-08" db="EMBL/GenBank/DDBJ databases">
        <authorList>
            <person name="Alioto T."/>
            <person name="Alioto T."/>
            <person name="Gomez Garrido J."/>
        </authorList>
    </citation>
    <scope>NUCLEOTIDE SEQUENCE</scope>
</reference>
<dbReference type="Gene3D" id="2.60.40.10">
    <property type="entry name" value="Immunoglobulins"/>
    <property type="match status" value="2"/>
</dbReference>
<keyword evidence="2" id="KW-0106">Calcium</keyword>
<evidence type="ECO:0000259" key="8">
    <source>
        <dbReference type="PROSITE" id="PS50835"/>
    </source>
</evidence>
<dbReference type="PANTHER" id="PTHR10913:SF81">
    <property type="entry name" value="KAZAL-LIKE DOMAIN-CONTAINING PROTEIN"/>
    <property type="match status" value="1"/>
</dbReference>
<accession>A0AA36ANU9</accession>
<dbReference type="SMART" id="SM00409">
    <property type="entry name" value="IG"/>
    <property type="match status" value="2"/>
</dbReference>
<dbReference type="SUPFAM" id="SSF100895">
    <property type="entry name" value="Kazal-type serine protease inhibitors"/>
    <property type="match status" value="1"/>
</dbReference>
<keyword evidence="11" id="KW-1185">Reference proteome</keyword>
<dbReference type="PROSITE" id="PS51465">
    <property type="entry name" value="KAZAL_2"/>
    <property type="match status" value="1"/>
</dbReference>
<dbReference type="GO" id="GO:0030154">
    <property type="term" value="P:cell differentiation"/>
    <property type="evidence" value="ECO:0007669"/>
    <property type="project" value="TreeGrafter"/>
</dbReference>
<dbReference type="SUPFAM" id="SSF48726">
    <property type="entry name" value="Immunoglobulin"/>
    <property type="match status" value="2"/>
</dbReference>
<evidence type="ECO:0000256" key="5">
    <source>
        <dbReference type="SAM" id="MobiDB-lite"/>
    </source>
</evidence>